<dbReference type="InterPro" id="IPR049516">
    <property type="entry name" value="FAD-depend_C"/>
</dbReference>
<accession>A0A4R3KQ20</accession>
<proteinExistence type="predicted"/>
<dbReference type="SUPFAM" id="SSF51905">
    <property type="entry name" value="FAD/NAD(P)-binding domain"/>
    <property type="match status" value="1"/>
</dbReference>
<comment type="caution">
    <text evidence="2">The sequence shown here is derived from an EMBL/GenBank/DDBJ whole genome shotgun (WGS) entry which is preliminary data.</text>
</comment>
<dbReference type="PRINTS" id="PR00368">
    <property type="entry name" value="FADPNR"/>
</dbReference>
<evidence type="ECO:0000259" key="1">
    <source>
        <dbReference type="Pfam" id="PF21688"/>
    </source>
</evidence>
<dbReference type="AlphaFoldDB" id="A0A4R3KQ20"/>
<protein>
    <recommendedName>
        <fullName evidence="1">FAD-dependent protein C-terminal domain-containing protein</fullName>
    </recommendedName>
</protein>
<reference evidence="2 3" key="1">
    <citation type="submission" date="2019-03" db="EMBL/GenBank/DDBJ databases">
        <title>Genomic Encyclopedia of Type Strains, Phase IV (KMG-IV): sequencing the most valuable type-strain genomes for metagenomic binning, comparative biology and taxonomic classification.</title>
        <authorList>
            <person name="Goeker M."/>
        </authorList>
    </citation>
    <scope>NUCLEOTIDE SEQUENCE [LARGE SCALE GENOMIC DNA]</scope>
    <source>
        <strain evidence="2 3">DSM 26752</strain>
    </source>
</reference>
<keyword evidence="3" id="KW-1185">Reference proteome</keyword>
<dbReference type="PANTHER" id="PTHR43106">
    <property type="entry name" value="DEHYDROGENASE-RELATED"/>
    <property type="match status" value="1"/>
</dbReference>
<feature type="domain" description="FAD-dependent protein C-terminal" evidence="1">
    <location>
        <begin position="229"/>
        <end position="411"/>
    </location>
</feature>
<dbReference type="RefSeq" id="WP_132029428.1">
    <property type="nucleotide sequence ID" value="NZ_CP068564.1"/>
</dbReference>
<dbReference type="PANTHER" id="PTHR43106:SF1">
    <property type="entry name" value="DEHYDROGENASE-RELATED"/>
    <property type="match status" value="1"/>
</dbReference>
<name>A0A4R3KQ20_9FIRM</name>
<dbReference type="PIRSF" id="PIRSF038984">
    <property type="entry name" value="FAD_binding_protein"/>
    <property type="match status" value="1"/>
</dbReference>
<dbReference type="InterPro" id="IPR036188">
    <property type="entry name" value="FAD/NAD-bd_sf"/>
</dbReference>
<dbReference type="Proteomes" id="UP000294567">
    <property type="component" value="Unassembled WGS sequence"/>
</dbReference>
<dbReference type="EMBL" id="SMAE01000014">
    <property type="protein sequence ID" value="TCS86621.1"/>
    <property type="molecule type" value="Genomic_DNA"/>
</dbReference>
<dbReference type="OrthoDB" id="9762921at2"/>
<evidence type="ECO:0000313" key="2">
    <source>
        <dbReference type="EMBL" id="TCS86621.1"/>
    </source>
</evidence>
<gene>
    <name evidence="2" type="ORF">EDD65_11415</name>
</gene>
<evidence type="ECO:0000313" key="3">
    <source>
        <dbReference type="Proteomes" id="UP000294567"/>
    </source>
</evidence>
<dbReference type="Gene3D" id="3.50.50.60">
    <property type="entry name" value="FAD/NAD(P)-binding domain"/>
    <property type="match status" value="2"/>
</dbReference>
<sequence>MRYDIIIVGAGPCGIFTALEVKKHNPNKKILMIEKGNPIEKRICPKRRRGICTHCKPCNITTGFAGAGAYSDGKLSLSPDVGGNLPEYLGYEKTQELINYVDNIYLKFGADKTVYGIGKEKEIEEIRKKAIRSNLKLVECPIRHMGTEEGYAIYTRIEKYLKEIEVNLSFKNPVKDIILDENRNIKGVIADKEYYSDQVVIAVGRDGSDWLKDLCIKHDINTETGDVDIGVRVETRNEIMEELNNAMYESKLIYYTPTFDDKVRTFCTNPSGEVSTEYYDGNLAVVNGHSYKSESLKSENTNFALLVTKHFTKPFNSPIEYGMHIAKLGNMLSGNKVLIQRYGDFKRGRRTTGERLYRNNIIPTLKDTVPGDLSLVLPYRIMKDVDEMLIALDNVAPGLASDETLLYGVEVKFYSNKVITDNNFETNIKGLYVGGDGAGITRGLMQASVNGVVLGRNLS</sequence>
<dbReference type="Pfam" id="PF21688">
    <property type="entry name" value="FAD-depend_C"/>
    <property type="match status" value="1"/>
</dbReference>
<dbReference type="InterPro" id="IPR028348">
    <property type="entry name" value="FAD-binding_protein"/>
</dbReference>
<organism evidence="2 3">
    <name type="scientific">Keratinibaculum paraultunense</name>
    <dbReference type="NCBI Taxonomy" id="1278232"/>
    <lineage>
        <taxon>Bacteria</taxon>
        <taxon>Bacillati</taxon>
        <taxon>Bacillota</taxon>
        <taxon>Tissierellia</taxon>
        <taxon>Tissierellales</taxon>
        <taxon>Tepidimicrobiaceae</taxon>
        <taxon>Keratinibaculum</taxon>
    </lineage>
</organism>